<keyword evidence="4" id="KW-0819">tRNA processing</keyword>
<feature type="repeat" description="WD" evidence="7">
    <location>
        <begin position="239"/>
        <end position="271"/>
    </location>
</feature>
<gene>
    <name evidence="8" type="ORF">BQ2448_1212</name>
</gene>
<protein>
    <submittedName>
        <fullName evidence="8">BQ2448_1212 protein</fullName>
    </submittedName>
</protein>
<comment type="subcellular location">
    <subcellularLocation>
        <location evidence="1">Cytoplasm</location>
    </subcellularLocation>
</comment>
<dbReference type="STRING" id="269621.A0A238FFA6"/>
<dbReference type="SMART" id="SM00320">
    <property type="entry name" value="WD40"/>
    <property type="match status" value="5"/>
</dbReference>
<evidence type="ECO:0000256" key="6">
    <source>
        <dbReference type="ARBA" id="ARBA00038255"/>
    </source>
</evidence>
<evidence type="ECO:0000313" key="8">
    <source>
        <dbReference type="EMBL" id="SCV69818.1"/>
    </source>
</evidence>
<feature type="repeat" description="WD" evidence="7">
    <location>
        <begin position="1004"/>
        <end position="1044"/>
    </location>
</feature>
<accession>A0A238FFA6</accession>
<sequence length="1090" mass="118581">MSLISRHVTAPITALATLPSLPHPTLLAGSHTQLIVNVLDPQASSSARYRCHVLQRERIHHIVISNEFNGSYTWPVLVAGGKEAALVSIVVPSSCEARDEGTNRSISQRPTSVTVVHHFKLDDWILSCAFLRDDHFIFVTAHNSLQVFSASTFTHSQVTSTSGAVPIPRLVRTYHAPLRPLLWSSDLSRSTYSSLTDLRIASGSILGDVLVWGLEGVAIDDEAPQAQELTLETQAIKKFVGHHGSIFTTAFSPSGRYLLTGSDDRTLRVWDADAPGGSGPLQVLWGHLGRVWRARWLDEHTLMSVAEVGQVEVPHKRGHRPELMGGPLSQPQDASVRIWSLDLESGTHRYMQIHLDGHDGRSLWAVTCCRVEPVGDDVGLTFVFSGGADGAVKCWPVAREQEGKQRKEKQLEFESVKGVIKAFSGIVSEELGCIGVFFTGDGLVYATTLPPTTPPQLVHTEPSIASIRITSSPTSTNVWIFSNSNNCTIIALSPELTPMTSVTFPLHPPTFFLLSSSSPSKFLVAEQVSSTVQLWSLGDSATPQQFSMMPRSLLQGTVIGPARSRIACAAFMSEYLVVLGTRAGELVLVQMNEGEEGQILLRSQLYSDSITDVKLTRLERKDEWEVETVSRSGSRGLHRLLVGGTGSWTLLTLSEMMMIKGAVDKIIDEGKYLAVVKSDVVIVDVNGSKLETYPATGSRSSGTLLTHAGQSSYYRIDRGKIFCQTSSPKSSRLPPPIVIRGHHGREIRSVASYHHPGQKVTLLASGAENSTLTISLLTTDPTGDRSIVPIFTDTSLPTSIKTVSFLSIPNGELFLLASGSQQLLRAWKITFEGGGSEVRVLAWGVAEVDGGDDQSETRIMDHCFVTVDQEKGIHAVVGAYSDGSVKVHRFDGRTKRFTRISESREKGKCVLTTKVVEVDGKQMLFTGRSDGLDASSRASVLDSPIYSFHAHQSGINGLDTSYDAESRTVRVATGGDDNAVHVHRFEVCADGRLSHRPEARLSKEDAHASTIQGICFLSPTLLASSAVDQRLNIWEVSSDELRFQRGLCLGISDCSAMEARRTGGPSVATREEAWEIILAGIGLEVVQYTP</sequence>
<dbReference type="SUPFAM" id="SSF50978">
    <property type="entry name" value="WD40 repeat-like"/>
    <property type="match status" value="3"/>
</dbReference>
<dbReference type="EMBL" id="FMSP01000005">
    <property type="protein sequence ID" value="SCV69818.1"/>
    <property type="molecule type" value="Genomic_DNA"/>
</dbReference>
<keyword evidence="3 7" id="KW-0853">WD repeat</keyword>
<name>A0A238FFA6_9BASI</name>
<keyword evidence="2" id="KW-0963">Cytoplasm</keyword>
<evidence type="ECO:0000256" key="3">
    <source>
        <dbReference type="ARBA" id="ARBA00022574"/>
    </source>
</evidence>
<reference evidence="9" key="1">
    <citation type="submission" date="2016-09" db="EMBL/GenBank/DDBJ databases">
        <authorList>
            <person name="Jeantristanb JTB J.-T."/>
            <person name="Ricardo R."/>
        </authorList>
    </citation>
    <scope>NUCLEOTIDE SEQUENCE [LARGE SCALE GENOMIC DNA]</scope>
</reference>
<dbReference type="OrthoDB" id="5594999at2759"/>
<dbReference type="InterPro" id="IPR051973">
    <property type="entry name" value="tRNA_Anticodon_Mtase-Reg"/>
</dbReference>
<keyword evidence="5" id="KW-0677">Repeat</keyword>
<evidence type="ECO:0000313" key="9">
    <source>
        <dbReference type="Proteomes" id="UP000198372"/>
    </source>
</evidence>
<dbReference type="PROSITE" id="PS50082">
    <property type="entry name" value="WD_REPEATS_2"/>
    <property type="match status" value="2"/>
</dbReference>
<dbReference type="Proteomes" id="UP000198372">
    <property type="component" value="Unassembled WGS sequence"/>
</dbReference>
<dbReference type="PROSITE" id="PS50294">
    <property type="entry name" value="WD_REPEATS_REGION"/>
    <property type="match status" value="1"/>
</dbReference>
<dbReference type="InterPro" id="IPR036322">
    <property type="entry name" value="WD40_repeat_dom_sf"/>
</dbReference>
<organism evidence="8 9">
    <name type="scientific">Microbotryum intermedium</name>
    <dbReference type="NCBI Taxonomy" id="269621"/>
    <lineage>
        <taxon>Eukaryota</taxon>
        <taxon>Fungi</taxon>
        <taxon>Dikarya</taxon>
        <taxon>Basidiomycota</taxon>
        <taxon>Pucciniomycotina</taxon>
        <taxon>Microbotryomycetes</taxon>
        <taxon>Microbotryales</taxon>
        <taxon>Microbotryaceae</taxon>
        <taxon>Microbotryum</taxon>
    </lineage>
</organism>
<proteinExistence type="inferred from homology"/>
<dbReference type="AlphaFoldDB" id="A0A238FFA6"/>
<evidence type="ECO:0000256" key="2">
    <source>
        <dbReference type="ARBA" id="ARBA00022490"/>
    </source>
</evidence>
<dbReference type="InterPro" id="IPR001680">
    <property type="entry name" value="WD40_rpt"/>
</dbReference>
<dbReference type="PANTHER" id="PTHR14344:SF3">
    <property type="entry name" value="WD REPEAT-CONTAINING PROTEIN 6"/>
    <property type="match status" value="1"/>
</dbReference>
<dbReference type="Gene3D" id="2.130.10.10">
    <property type="entry name" value="YVTN repeat-like/Quinoprotein amine dehydrogenase"/>
    <property type="match status" value="4"/>
</dbReference>
<dbReference type="InterPro" id="IPR015943">
    <property type="entry name" value="WD40/YVTN_repeat-like_dom_sf"/>
</dbReference>
<comment type="similarity">
    <text evidence="6">Belongs to the WD repeat WDR6 family.</text>
</comment>
<dbReference type="GO" id="GO:0030488">
    <property type="term" value="P:tRNA methylation"/>
    <property type="evidence" value="ECO:0007669"/>
    <property type="project" value="TreeGrafter"/>
</dbReference>
<dbReference type="PROSITE" id="PS00678">
    <property type="entry name" value="WD_REPEATS_1"/>
    <property type="match status" value="1"/>
</dbReference>
<evidence type="ECO:0000256" key="5">
    <source>
        <dbReference type="ARBA" id="ARBA00022737"/>
    </source>
</evidence>
<dbReference type="GO" id="GO:0005737">
    <property type="term" value="C:cytoplasm"/>
    <property type="evidence" value="ECO:0007669"/>
    <property type="project" value="UniProtKB-SubCell"/>
</dbReference>
<dbReference type="PANTHER" id="PTHR14344">
    <property type="entry name" value="WD REPEAT PROTEIN"/>
    <property type="match status" value="1"/>
</dbReference>
<keyword evidence="9" id="KW-1185">Reference proteome</keyword>
<dbReference type="InterPro" id="IPR019775">
    <property type="entry name" value="WD40_repeat_CS"/>
</dbReference>
<evidence type="ECO:0000256" key="4">
    <source>
        <dbReference type="ARBA" id="ARBA00022694"/>
    </source>
</evidence>
<evidence type="ECO:0000256" key="1">
    <source>
        <dbReference type="ARBA" id="ARBA00004496"/>
    </source>
</evidence>
<evidence type="ECO:0000256" key="7">
    <source>
        <dbReference type="PROSITE-ProRule" id="PRU00221"/>
    </source>
</evidence>
<dbReference type="Pfam" id="PF00400">
    <property type="entry name" value="WD40"/>
    <property type="match status" value="2"/>
</dbReference>